<dbReference type="Proteomes" id="UP001159405">
    <property type="component" value="Unassembled WGS sequence"/>
</dbReference>
<dbReference type="SMART" id="SM00353">
    <property type="entry name" value="HLH"/>
    <property type="match status" value="1"/>
</dbReference>
<feature type="compositionally biased region" description="Low complexity" evidence="2">
    <location>
        <begin position="352"/>
        <end position="375"/>
    </location>
</feature>
<proteinExistence type="predicted"/>
<feature type="region of interest" description="Disordered" evidence="2">
    <location>
        <begin position="525"/>
        <end position="603"/>
    </location>
</feature>
<evidence type="ECO:0000313" key="5">
    <source>
        <dbReference type="Proteomes" id="UP001159405"/>
    </source>
</evidence>
<evidence type="ECO:0000256" key="2">
    <source>
        <dbReference type="SAM" id="MobiDB-lite"/>
    </source>
</evidence>
<feature type="coiled-coil region" evidence="1">
    <location>
        <begin position="180"/>
        <end position="214"/>
    </location>
</feature>
<dbReference type="InterPro" id="IPR011598">
    <property type="entry name" value="bHLH_dom"/>
</dbReference>
<accession>A0ABN8QYV6</accession>
<dbReference type="InterPro" id="IPR036638">
    <property type="entry name" value="HLH_DNA-bd_sf"/>
</dbReference>
<dbReference type="PANTHER" id="PTHR46970:SF1">
    <property type="entry name" value="BASIC HELIX-LOOP-HELIX DOMAIN-CONTAINING PROTEIN USF3"/>
    <property type="match status" value="1"/>
</dbReference>
<keyword evidence="1" id="KW-0175">Coiled coil</keyword>
<dbReference type="CDD" id="cd11396">
    <property type="entry name" value="bHLHzip_USF"/>
    <property type="match status" value="1"/>
</dbReference>
<gene>
    <name evidence="4" type="ORF">PLOB_00012840</name>
</gene>
<comment type="caution">
    <text evidence="4">The sequence shown here is derived from an EMBL/GenBank/DDBJ whole genome shotgun (WGS) entry which is preliminary data.</text>
</comment>
<dbReference type="PROSITE" id="PS50888">
    <property type="entry name" value="BHLH"/>
    <property type="match status" value="1"/>
</dbReference>
<evidence type="ECO:0000259" key="3">
    <source>
        <dbReference type="PROSITE" id="PS50888"/>
    </source>
</evidence>
<feature type="region of interest" description="Disordered" evidence="2">
    <location>
        <begin position="695"/>
        <end position="714"/>
    </location>
</feature>
<keyword evidence="5" id="KW-1185">Reference proteome</keyword>
<dbReference type="Gene3D" id="4.10.280.10">
    <property type="entry name" value="Helix-loop-helix DNA-binding domain"/>
    <property type="match status" value="1"/>
</dbReference>
<dbReference type="SUPFAM" id="SSF47459">
    <property type="entry name" value="HLH, helix-loop-helix DNA-binding domain"/>
    <property type="match status" value="1"/>
</dbReference>
<organism evidence="4 5">
    <name type="scientific">Porites lobata</name>
    <dbReference type="NCBI Taxonomy" id="104759"/>
    <lineage>
        <taxon>Eukaryota</taxon>
        <taxon>Metazoa</taxon>
        <taxon>Cnidaria</taxon>
        <taxon>Anthozoa</taxon>
        <taxon>Hexacorallia</taxon>
        <taxon>Scleractinia</taxon>
        <taxon>Fungiina</taxon>
        <taxon>Poritidae</taxon>
        <taxon>Porites</taxon>
    </lineage>
</organism>
<evidence type="ECO:0000256" key="1">
    <source>
        <dbReference type="SAM" id="Coils"/>
    </source>
</evidence>
<feature type="region of interest" description="Disordered" evidence="2">
    <location>
        <begin position="350"/>
        <end position="388"/>
    </location>
</feature>
<feature type="compositionally biased region" description="Polar residues" evidence="2">
    <location>
        <begin position="1"/>
        <end position="25"/>
    </location>
</feature>
<feature type="compositionally biased region" description="Polar residues" evidence="2">
    <location>
        <begin position="525"/>
        <end position="586"/>
    </location>
</feature>
<feature type="domain" description="BHLH" evidence="3">
    <location>
        <begin position="122"/>
        <end position="173"/>
    </location>
</feature>
<name>A0ABN8QYV6_9CNID</name>
<dbReference type="Pfam" id="PF00010">
    <property type="entry name" value="HLH"/>
    <property type="match status" value="1"/>
</dbReference>
<reference evidence="4 5" key="1">
    <citation type="submission" date="2022-05" db="EMBL/GenBank/DDBJ databases">
        <authorList>
            <consortium name="Genoscope - CEA"/>
            <person name="William W."/>
        </authorList>
    </citation>
    <scope>NUCLEOTIDE SEQUENCE [LARGE SCALE GENOMIC DNA]</scope>
</reference>
<evidence type="ECO:0000313" key="4">
    <source>
        <dbReference type="EMBL" id="CAH3172233.1"/>
    </source>
</evidence>
<dbReference type="InterPro" id="IPR053252">
    <property type="entry name" value="EMT_regulator"/>
</dbReference>
<sequence>MATVDGSSSVEKPSNVSKESNNGGRETSADIDNIQDGGHVSSGPSLLQQNALGIFVPAPSLPPVVSTTNGVVQKEFPALQNTTKPIPPSVFSYRFASPTSNQTPYYVSSDIVLSGGIAQQTRRRIVHNEVERRRKDKINSWIFKLADVVPQCKWGKQSKNIVLEKTVEYVTQVNEQLKAFGDLQQREQKLAQEVQQLKNQLGNITKENKLLKDLLKKHSIAIPRKILTAQDSSSSASNNSGITNNSLTMASPKIVAVSAPVSMTVPKTLCAPVQVPVNAPVVTMVTQVPITSASVTSSTNDMSKKDSIAYVTPFIIGTNPISMTTSTVATASPVVQVATPLVAQNVASDPGQLQLNQPKQNSNSSSNYLSNSHQSVNPQATSDLASSSTPQALQTVNIPISSSQALQPSHAGFSQHSVAAIMKVTLQPGMSNSAVNLVNAVPLANPSIGNNSTAVLNVQPTVINTPSIVQNASTMLPLPPSVLPASSSILTQQANSAQVAASQIGSFQVTSSPIQNGVSLLKESQSEGAIEQQKTSNVTSKNLGSGKTKKSATANRASSKTSSKSQNTRSNSQSRASFEGNTNSASNKRRVEHLIGTNDPGLVKRSNALSSQESQGNMNVCQSQEEIITLQNFNVSALISGISPQGASVANIVPTGNNCGKQTLPVSTVALSQSAHGPRLSHSIASLAGLPQSIGQQQTSTDLHQHQQVSTSAPGNLSFSAESLLSSSEVILPNIPLITTTSVSENSSNQPSSFTLAIVPSAQNTRGVLPPSTSNEQSVHSIPNEQSVHNTATQQSHTQSFSNYSAEALIGGSELIGDIAQESQIQSRPSRTTYSDFSAESLIGSSDLNSSLSYAIDNLISSRSDANFNSTAMVSVNPNLLHSVKPNMAHDVGSNSILATVSDLAEQKSAATGTQPTGTFNSNISNSAYGVSVTNSAPVQFTITSSGDSRRTREGSSNQQGIIPAVNSISATSTSFLKHSVDSITSSFYAASNASSGFSLAPITTTVNSFQPQSSFGMDTLPASQLSFGSMANPFSQTRPFFTHTSSMGSFPV</sequence>
<dbReference type="PANTHER" id="PTHR46970">
    <property type="entry name" value="BASIC HELIX-LOOP-HELIX DOMAIN-CONTAINING PROTEIN USF3"/>
    <property type="match status" value="1"/>
</dbReference>
<dbReference type="EMBL" id="CALNXK010000171">
    <property type="protein sequence ID" value="CAH3172233.1"/>
    <property type="molecule type" value="Genomic_DNA"/>
</dbReference>
<protein>
    <recommendedName>
        <fullName evidence="3">BHLH domain-containing protein</fullName>
    </recommendedName>
</protein>
<feature type="compositionally biased region" description="Polar residues" evidence="2">
    <location>
        <begin position="376"/>
        <end position="388"/>
    </location>
</feature>
<feature type="region of interest" description="Disordered" evidence="2">
    <location>
        <begin position="1"/>
        <end position="43"/>
    </location>
</feature>